<reference evidence="1" key="1">
    <citation type="submission" date="2021-01" db="EMBL/GenBank/DDBJ databases">
        <authorList>
            <person name="Kaushik A."/>
        </authorList>
    </citation>
    <scope>NUCLEOTIDE SEQUENCE</scope>
    <source>
        <strain evidence="1">AG2-2IIIB</strain>
    </source>
</reference>
<name>A0A8H3CP79_9AGAM</name>
<dbReference type="EMBL" id="CAJMWT010004437">
    <property type="protein sequence ID" value="CAE6490248.1"/>
    <property type="molecule type" value="Genomic_DNA"/>
</dbReference>
<dbReference type="AlphaFoldDB" id="A0A8H3CP79"/>
<dbReference type="Proteomes" id="UP000663843">
    <property type="component" value="Unassembled WGS sequence"/>
</dbReference>
<sequence>MSMYAEWLFERCAIRSRRIPDTNGAVATHRAKSQRRAVDIPGSDSAVIRARDEVSMNANLVGWRERHRPNWPLVGLISRATENACPSVRGTNTYSPVHRAECEFGAIVRHDGRALSVSGTDLDSI</sequence>
<comment type="caution">
    <text evidence="1">The sequence shown here is derived from an EMBL/GenBank/DDBJ whole genome shotgun (WGS) entry which is preliminary data.</text>
</comment>
<proteinExistence type="predicted"/>
<evidence type="ECO:0000313" key="2">
    <source>
        <dbReference type="Proteomes" id="UP000663843"/>
    </source>
</evidence>
<evidence type="ECO:0000313" key="1">
    <source>
        <dbReference type="EMBL" id="CAE6490248.1"/>
    </source>
</evidence>
<organism evidence="1 2">
    <name type="scientific">Rhizoctonia solani</name>
    <dbReference type="NCBI Taxonomy" id="456999"/>
    <lineage>
        <taxon>Eukaryota</taxon>
        <taxon>Fungi</taxon>
        <taxon>Dikarya</taxon>
        <taxon>Basidiomycota</taxon>
        <taxon>Agaricomycotina</taxon>
        <taxon>Agaricomycetes</taxon>
        <taxon>Cantharellales</taxon>
        <taxon>Ceratobasidiaceae</taxon>
        <taxon>Rhizoctonia</taxon>
    </lineage>
</organism>
<protein>
    <submittedName>
        <fullName evidence="1">Uncharacterized protein</fullName>
    </submittedName>
</protein>
<gene>
    <name evidence="1" type="ORF">RDB_LOCUS128563</name>
</gene>
<accession>A0A8H3CP79</accession>